<keyword evidence="3" id="KW-1185">Reference proteome</keyword>
<feature type="compositionally biased region" description="Polar residues" evidence="1">
    <location>
        <begin position="1"/>
        <end position="33"/>
    </location>
</feature>
<protein>
    <submittedName>
        <fullName evidence="2">Uncharacterized protein</fullName>
    </submittedName>
</protein>
<dbReference type="AlphaFoldDB" id="A0A9P7Z859"/>
<evidence type="ECO:0000313" key="3">
    <source>
        <dbReference type="Proteomes" id="UP000887226"/>
    </source>
</evidence>
<feature type="compositionally biased region" description="Low complexity" evidence="1">
    <location>
        <begin position="211"/>
        <end position="223"/>
    </location>
</feature>
<dbReference type="Proteomes" id="UP000887226">
    <property type="component" value="Unassembled WGS sequence"/>
</dbReference>
<feature type="compositionally biased region" description="Acidic residues" evidence="1">
    <location>
        <begin position="122"/>
        <end position="132"/>
    </location>
</feature>
<feature type="compositionally biased region" description="Polar residues" evidence="1">
    <location>
        <begin position="312"/>
        <end position="327"/>
    </location>
</feature>
<evidence type="ECO:0000256" key="1">
    <source>
        <dbReference type="SAM" id="MobiDB-lite"/>
    </source>
</evidence>
<dbReference type="GO" id="GO:0031931">
    <property type="term" value="C:TORC1 complex"/>
    <property type="evidence" value="ECO:0007669"/>
    <property type="project" value="TreeGrafter"/>
</dbReference>
<evidence type="ECO:0000313" key="2">
    <source>
        <dbReference type="EMBL" id="KAG9247120.1"/>
    </source>
</evidence>
<dbReference type="PANTHER" id="PTHR22794">
    <property type="entry name" value="THAP DOMAIN PROTEIN 11"/>
    <property type="match status" value="1"/>
</dbReference>
<organism evidence="2 3">
    <name type="scientific">Calycina marina</name>
    <dbReference type="NCBI Taxonomy" id="1763456"/>
    <lineage>
        <taxon>Eukaryota</taxon>
        <taxon>Fungi</taxon>
        <taxon>Dikarya</taxon>
        <taxon>Ascomycota</taxon>
        <taxon>Pezizomycotina</taxon>
        <taxon>Leotiomycetes</taxon>
        <taxon>Helotiales</taxon>
        <taxon>Pezizellaceae</taxon>
        <taxon>Calycina</taxon>
    </lineage>
</organism>
<dbReference type="OrthoDB" id="5430106at2759"/>
<feature type="region of interest" description="Disordered" evidence="1">
    <location>
        <begin position="1"/>
        <end position="254"/>
    </location>
</feature>
<feature type="compositionally biased region" description="Basic and acidic residues" evidence="1">
    <location>
        <begin position="69"/>
        <end position="80"/>
    </location>
</feature>
<dbReference type="EMBL" id="MU253781">
    <property type="protein sequence ID" value="KAG9247120.1"/>
    <property type="molecule type" value="Genomic_DNA"/>
</dbReference>
<comment type="caution">
    <text evidence="2">The sequence shown here is derived from an EMBL/GenBank/DDBJ whole genome shotgun (WGS) entry which is preliminary data.</text>
</comment>
<feature type="region of interest" description="Disordered" evidence="1">
    <location>
        <begin position="411"/>
        <end position="460"/>
    </location>
</feature>
<feature type="compositionally biased region" description="Basic and acidic residues" evidence="1">
    <location>
        <begin position="193"/>
        <end position="205"/>
    </location>
</feature>
<proteinExistence type="predicted"/>
<feature type="compositionally biased region" description="Polar residues" evidence="1">
    <location>
        <begin position="82"/>
        <end position="94"/>
    </location>
</feature>
<sequence>MPTSDAQRPSLQPRHSASSIHGQTNSPSTSPATHTAKKTKHVVGHGGGRIHSHTRVSSSKGLTKLAKGHAGDASHTELKKGGNSSTNLKKNLSHVSLKRNRSVADVRKKSKGAKGSVKFDIGDTETGEEWEEASSTASPVLSRSASRNASTGHPTSTRSSANVSQSSSRPQSPKASSQTGAPDGPSETFVARSHTDARNPTERLLKRTPSHHTTAMSTTTATPVIHPIPTDDDLSKTHTPDHGLSGSGELISRFVTGSGTPRELFLPRNGSLDGPAEASADAIQRAKSMGNLSRQDEESDSALTPHSRKNSTSHSYNPGQGSRTQQKLWLQRASSNIEPGQLVPASAALNGLGLHGTVYPLANSTVSLSGDKMDPIIKLHLERTGMEYLVVRRHQDPVGKALKRLESLPGMKDFRFPSSGSPWKKAGDGGLSQSLKERRGAKSARSSFDGEDGGRPVGVDEDGARAALRALWEKSFDLSGSAD</sequence>
<feature type="region of interest" description="Disordered" evidence="1">
    <location>
        <begin position="288"/>
        <end position="327"/>
    </location>
</feature>
<gene>
    <name evidence="2" type="ORF">BJ878DRAFT_435879</name>
</gene>
<feature type="compositionally biased region" description="Polar residues" evidence="1">
    <location>
        <begin position="133"/>
        <end position="154"/>
    </location>
</feature>
<dbReference type="PANTHER" id="PTHR22794:SF2">
    <property type="entry name" value="THAP DOMAIN-CONTAINING PROTEIN 11"/>
    <property type="match status" value="1"/>
</dbReference>
<feature type="compositionally biased region" description="Basic residues" evidence="1">
    <location>
        <begin position="35"/>
        <end position="54"/>
    </location>
</feature>
<reference evidence="2" key="1">
    <citation type="journal article" date="2021" name="IMA Fungus">
        <title>Genomic characterization of three marine fungi, including Emericellopsis atlantica sp. nov. with signatures of a generalist lifestyle and marine biomass degradation.</title>
        <authorList>
            <person name="Hagestad O.C."/>
            <person name="Hou L."/>
            <person name="Andersen J.H."/>
            <person name="Hansen E.H."/>
            <person name="Altermark B."/>
            <person name="Li C."/>
            <person name="Kuhnert E."/>
            <person name="Cox R.J."/>
            <person name="Crous P.W."/>
            <person name="Spatafora J.W."/>
            <person name="Lail K."/>
            <person name="Amirebrahimi M."/>
            <person name="Lipzen A."/>
            <person name="Pangilinan J."/>
            <person name="Andreopoulos W."/>
            <person name="Hayes R.D."/>
            <person name="Ng V."/>
            <person name="Grigoriev I.V."/>
            <person name="Jackson S.A."/>
            <person name="Sutton T.D.S."/>
            <person name="Dobson A.D.W."/>
            <person name="Rama T."/>
        </authorList>
    </citation>
    <scope>NUCLEOTIDE SEQUENCE</scope>
    <source>
        <strain evidence="2">TRa3180A</strain>
    </source>
</reference>
<accession>A0A9P7Z859</accession>
<dbReference type="GO" id="GO:0000329">
    <property type="term" value="C:fungal-type vacuole membrane"/>
    <property type="evidence" value="ECO:0007669"/>
    <property type="project" value="TreeGrafter"/>
</dbReference>
<feature type="compositionally biased region" description="Low complexity" evidence="1">
    <location>
        <begin position="155"/>
        <end position="177"/>
    </location>
</feature>
<name>A0A9P7Z859_9HELO</name>